<reference evidence="2 3" key="1">
    <citation type="submission" date="2019-06" db="EMBL/GenBank/DDBJ databases">
        <authorList>
            <person name="Rodrigo-Torres L."/>
            <person name="Arahal R. D."/>
            <person name="Lucena T."/>
        </authorList>
    </citation>
    <scope>NUCLEOTIDE SEQUENCE [LARGE SCALE GENOMIC DNA]</scope>
    <source>
        <strain evidence="2 3">SB0023/3</strain>
    </source>
</reference>
<evidence type="ECO:0000313" key="2">
    <source>
        <dbReference type="EMBL" id="VUD71351.1"/>
    </source>
</evidence>
<feature type="compositionally biased region" description="Pro residues" evidence="1">
    <location>
        <begin position="44"/>
        <end position="69"/>
    </location>
</feature>
<dbReference type="OrthoDB" id="8005850at2"/>
<feature type="compositionally biased region" description="Basic and acidic residues" evidence="1">
    <location>
        <begin position="201"/>
        <end position="227"/>
    </location>
</feature>
<feature type="region of interest" description="Disordered" evidence="1">
    <location>
        <begin position="33"/>
        <end position="77"/>
    </location>
</feature>
<keyword evidence="3" id="KW-1185">Reference proteome</keyword>
<name>A0A509EAX9_9HYPH</name>
<gene>
    <name evidence="2" type="ORF">MET9862_01930</name>
</gene>
<feature type="region of interest" description="Disordered" evidence="1">
    <location>
        <begin position="186"/>
        <end position="257"/>
    </location>
</feature>
<accession>A0A509EAX9</accession>
<protein>
    <submittedName>
        <fullName evidence="2">Uncharacterized protein</fullName>
    </submittedName>
</protein>
<organism evidence="2 3">
    <name type="scientific">Methylobacterium symbioticum</name>
    <dbReference type="NCBI Taxonomy" id="2584084"/>
    <lineage>
        <taxon>Bacteria</taxon>
        <taxon>Pseudomonadati</taxon>
        <taxon>Pseudomonadota</taxon>
        <taxon>Alphaproteobacteria</taxon>
        <taxon>Hyphomicrobiales</taxon>
        <taxon>Methylobacteriaceae</taxon>
        <taxon>Methylobacterium</taxon>
    </lineage>
</organism>
<dbReference type="AlphaFoldDB" id="A0A509EAX9"/>
<evidence type="ECO:0000313" key="3">
    <source>
        <dbReference type="Proteomes" id="UP000410984"/>
    </source>
</evidence>
<proteinExistence type="predicted"/>
<evidence type="ECO:0000256" key="1">
    <source>
        <dbReference type="SAM" id="MobiDB-lite"/>
    </source>
</evidence>
<dbReference type="RefSeq" id="WP_142582783.1">
    <property type="nucleotide sequence ID" value="NZ_CABFPH010000020.1"/>
</dbReference>
<sequence>MAGIRTAILGSALLAAALTAGAIGLIEWSGSGAPAPLPAEAAPPLEPKPAPPAPEPAPPPLTDRAPPPDATFAAPPSLACGPKAARYEGEKGFQLFVTRAGRAEVENALRPLTPEVTQVLQVTIGSKVATAYGPDLDALRRGGPPSAIEARLGSAIKWQEGLPALPDPLAIVGEDGQPLARLGFRECTEAPPVQAPPPTATRKEPKDGKPQRKAAKPQEHDGQRAEGEVQPAKAAPKPKPGPKVPPGFTLPQGAIAE</sequence>
<dbReference type="Proteomes" id="UP000410984">
    <property type="component" value="Unassembled WGS sequence"/>
</dbReference>
<dbReference type="EMBL" id="CABFPH010000020">
    <property type="protein sequence ID" value="VUD71351.1"/>
    <property type="molecule type" value="Genomic_DNA"/>
</dbReference>